<evidence type="ECO:0000256" key="1">
    <source>
        <dbReference type="SAM" id="SignalP"/>
    </source>
</evidence>
<dbReference type="RefSeq" id="WP_021313136.1">
    <property type="nucleotide sequence ID" value="NZ_BFAI01000123.1"/>
</dbReference>
<dbReference type="GeneID" id="40045321"/>
<dbReference type="Proteomes" id="UP000468995">
    <property type="component" value="Unassembled WGS sequence"/>
</dbReference>
<accession>A0AAW9V1B0</accession>
<sequence>MKQVKISLLVTLLSVFSSTTALAAKPITIDQQNYIKATLEPNLLDPDSAKYKFPDYIESESTYCFQLNATNLYGGYTGYRWVQIPYKSIVSKEKNVPVDINILPKEVFEESCKEIGYK</sequence>
<feature type="signal peptide" evidence="1">
    <location>
        <begin position="1"/>
        <end position="23"/>
    </location>
</feature>
<organism evidence="2 3">
    <name type="scientific">Klebsiella pneumoniae</name>
    <dbReference type="NCBI Taxonomy" id="573"/>
    <lineage>
        <taxon>Bacteria</taxon>
        <taxon>Pseudomonadati</taxon>
        <taxon>Pseudomonadota</taxon>
        <taxon>Gammaproteobacteria</taxon>
        <taxon>Enterobacterales</taxon>
        <taxon>Enterobacteriaceae</taxon>
        <taxon>Klebsiella/Raoultella group</taxon>
        <taxon>Klebsiella</taxon>
        <taxon>Klebsiella pneumoniae complex</taxon>
    </lineage>
</organism>
<evidence type="ECO:0000313" key="3">
    <source>
        <dbReference type="Proteomes" id="UP000468995"/>
    </source>
</evidence>
<evidence type="ECO:0000313" key="2">
    <source>
        <dbReference type="EMBL" id="MSS33096.1"/>
    </source>
</evidence>
<feature type="chain" id="PRO_5043544432" evidence="1">
    <location>
        <begin position="24"/>
        <end position="118"/>
    </location>
</feature>
<keyword evidence="1" id="KW-0732">Signal</keyword>
<protein>
    <submittedName>
        <fullName evidence="2">Uncharacterized protein</fullName>
    </submittedName>
</protein>
<dbReference type="AlphaFoldDB" id="A0AAW9V1B0"/>
<gene>
    <name evidence="2" type="ORF">FME62_20230</name>
</gene>
<dbReference type="EMBL" id="VINI01000018">
    <property type="protein sequence ID" value="MSS33096.1"/>
    <property type="molecule type" value="Genomic_DNA"/>
</dbReference>
<proteinExistence type="predicted"/>
<name>A0AAW9V1B0_KLEPN</name>
<reference evidence="2 3" key="1">
    <citation type="submission" date="2019-07" db="EMBL/GenBank/DDBJ databases">
        <title>Genome sequence of OXA-232-producing Klebsiella pneumoniae ST23 from septicemic neonate.</title>
        <authorList>
            <person name="Mukherjee S."/>
            <person name="Naha S."/>
            <person name="Bhadury P."/>
            <person name="Basu S."/>
        </authorList>
    </citation>
    <scope>NUCLEOTIDE SEQUENCE [LARGE SCALE GENOMIC DNA]</scope>
    <source>
        <strain evidence="2 3">EN5275</strain>
    </source>
</reference>
<comment type="caution">
    <text evidence="2">The sequence shown here is derived from an EMBL/GenBank/DDBJ whole genome shotgun (WGS) entry which is preliminary data.</text>
</comment>